<proteinExistence type="predicted"/>
<dbReference type="PANTHER" id="PTHR35531:SF1">
    <property type="entry name" value="INNER MEMBRANE PROTEIN YBCI-RELATED"/>
    <property type="match status" value="1"/>
</dbReference>
<keyword evidence="1" id="KW-0812">Transmembrane</keyword>
<dbReference type="InterPro" id="IPR007404">
    <property type="entry name" value="YdjM-like"/>
</dbReference>
<evidence type="ECO:0008006" key="3">
    <source>
        <dbReference type="Google" id="ProtNLM"/>
    </source>
</evidence>
<accession>A0A6J4HJQ9</accession>
<reference evidence="2" key="1">
    <citation type="submission" date="2020-02" db="EMBL/GenBank/DDBJ databases">
        <authorList>
            <person name="Meier V. D."/>
        </authorList>
    </citation>
    <scope>NUCLEOTIDE SEQUENCE</scope>
    <source>
        <strain evidence="2">AVDCRST_MAG77</strain>
    </source>
</reference>
<evidence type="ECO:0000256" key="1">
    <source>
        <dbReference type="SAM" id="Phobius"/>
    </source>
</evidence>
<keyword evidence="1" id="KW-1133">Transmembrane helix</keyword>
<keyword evidence="1" id="KW-0472">Membrane</keyword>
<dbReference type="EMBL" id="CADCTC010000050">
    <property type="protein sequence ID" value="CAA9226427.1"/>
    <property type="molecule type" value="Genomic_DNA"/>
</dbReference>
<feature type="transmembrane region" description="Helical" evidence="1">
    <location>
        <begin position="120"/>
        <end position="140"/>
    </location>
</feature>
<dbReference type="PANTHER" id="PTHR35531">
    <property type="entry name" value="INNER MEMBRANE PROTEIN YBCI-RELATED"/>
    <property type="match status" value="1"/>
</dbReference>
<organism evidence="2">
    <name type="scientific">uncultured Chloroflexota bacterium</name>
    <dbReference type="NCBI Taxonomy" id="166587"/>
    <lineage>
        <taxon>Bacteria</taxon>
        <taxon>Bacillati</taxon>
        <taxon>Chloroflexota</taxon>
        <taxon>environmental samples</taxon>
    </lineage>
</organism>
<sequence length="195" mass="19991">MLGRTHVVIAGALWAGVWWRPLILGSVVVTAPHVPFGAELPPALGSLAVVALGALLPDLDHPGALLARLQPAGTRGAWRYFRPLLIPSLALRETFGHRGALHSLAALIVVGMGAEYLGRALGGAGLGMVIGWGYAAHLLADMATRRGVPLFWPATRVRAGIPRSVAIRSGGFGEALYVAGVSAVAALHAAGALGG</sequence>
<gene>
    <name evidence="2" type="ORF">AVDCRST_MAG77-982</name>
</gene>
<evidence type="ECO:0000313" key="2">
    <source>
        <dbReference type="EMBL" id="CAA9226427.1"/>
    </source>
</evidence>
<dbReference type="Pfam" id="PF04307">
    <property type="entry name" value="YdjM"/>
    <property type="match status" value="1"/>
</dbReference>
<protein>
    <recommendedName>
        <fullName evidence="3">Membrane-bound metal-dependent hydrolase YdjM, induced during SOS response</fullName>
    </recommendedName>
</protein>
<name>A0A6J4HJQ9_9CHLR</name>
<dbReference type="AlphaFoldDB" id="A0A6J4HJQ9"/>
<feature type="transmembrane region" description="Helical" evidence="1">
    <location>
        <begin position="7"/>
        <end position="28"/>
    </location>
</feature>